<protein>
    <submittedName>
        <fullName evidence="1">Uncharacterized protein</fullName>
    </submittedName>
</protein>
<evidence type="ECO:0000313" key="2">
    <source>
        <dbReference type="Proteomes" id="UP001638806"/>
    </source>
</evidence>
<keyword evidence="2" id="KW-1185">Reference proteome</keyword>
<comment type="caution">
    <text evidence="1">The sequence shown here is derived from an EMBL/GenBank/DDBJ whole genome shotgun (WGS) entry which is preliminary data.</text>
</comment>
<accession>A0ACC4DZT2</accession>
<dbReference type="EMBL" id="JBGNUJ010000003">
    <property type="protein sequence ID" value="KAL3961890.1"/>
    <property type="molecule type" value="Genomic_DNA"/>
</dbReference>
<reference evidence="1" key="1">
    <citation type="submission" date="2024-12" db="EMBL/GenBank/DDBJ databases">
        <title>Comparative genomics and development of molecular markers within Purpureocillium lilacinum and among Purpureocillium species.</title>
        <authorList>
            <person name="Yeh Z.-Y."/>
            <person name="Ni N.-T."/>
            <person name="Lo P.-H."/>
            <person name="Mushyakhwo K."/>
            <person name="Lin C.-F."/>
            <person name="Nai Y.-S."/>
        </authorList>
    </citation>
    <scope>NUCLEOTIDE SEQUENCE</scope>
    <source>
        <strain evidence="1">NCHU-NPUST-175</strain>
    </source>
</reference>
<proteinExistence type="predicted"/>
<sequence length="329" mass="35878">MPVPSHPSRLCFCPGIKPGEALPYRGPRHGIRTPNFGSSRHRRRQALKQSWTGREVRSTQGTQYRAGGQARGTSEHILGAGSAANCCRAPLKFLPGTLDGGRWGRREVHGRGLCLVLGTRSLDREPCLTLLPSCLAATRTPTRPPQINPLLPLTSRIHQASLPLPPFLCRPRLSFAFFDTRRTAVQRALSNLLHIALSTPPTPLSHGAALGHWTNLPAALQARRHPSSDTDLPSVPDAANFLPLTLSTHLSWPFRRRHIHGKPASVCRLFAPSIIPQRAAHVVSPSYPGPDEPTHDSPNASAANLSLSLCEPLSPPSITILYRPWIHSP</sequence>
<dbReference type="Proteomes" id="UP001638806">
    <property type="component" value="Unassembled WGS sequence"/>
</dbReference>
<evidence type="ECO:0000313" key="1">
    <source>
        <dbReference type="EMBL" id="KAL3961890.1"/>
    </source>
</evidence>
<organism evidence="1 2">
    <name type="scientific">Purpureocillium lilacinum</name>
    <name type="common">Paecilomyces lilacinus</name>
    <dbReference type="NCBI Taxonomy" id="33203"/>
    <lineage>
        <taxon>Eukaryota</taxon>
        <taxon>Fungi</taxon>
        <taxon>Dikarya</taxon>
        <taxon>Ascomycota</taxon>
        <taxon>Pezizomycotina</taxon>
        <taxon>Sordariomycetes</taxon>
        <taxon>Hypocreomycetidae</taxon>
        <taxon>Hypocreales</taxon>
        <taxon>Ophiocordycipitaceae</taxon>
        <taxon>Purpureocillium</taxon>
    </lineage>
</organism>
<gene>
    <name evidence="1" type="ORF">ACCO45_003413</name>
</gene>
<name>A0ACC4DZT2_PURLI</name>